<keyword evidence="3" id="KW-0813">Transport</keyword>
<evidence type="ECO:0000256" key="2">
    <source>
        <dbReference type="ARBA" id="ARBA00008873"/>
    </source>
</evidence>
<feature type="transmembrane region" description="Helical" evidence="9">
    <location>
        <begin position="45"/>
        <end position="64"/>
    </location>
</feature>
<feature type="transmembrane region" description="Helical" evidence="9">
    <location>
        <begin position="150"/>
        <end position="170"/>
    </location>
</feature>
<evidence type="ECO:0000256" key="5">
    <source>
        <dbReference type="ARBA" id="ARBA00022906"/>
    </source>
</evidence>
<dbReference type="PANTHER" id="PTHR11562">
    <property type="entry name" value="CATION EFFLUX PROTEIN/ ZINC TRANSPORTER"/>
    <property type="match status" value="1"/>
</dbReference>
<keyword evidence="7" id="KW-0406">Ion transport</keyword>
<evidence type="ECO:0000256" key="9">
    <source>
        <dbReference type="SAM" id="Phobius"/>
    </source>
</evidence>
<keyword evidence="5" id="KW-0862">Zinc</keyword>
<comment type="similarity">
    <text evidence="2">Belongs to the cation diffusion facilitator (CDF) transporter (TC 2.A.4) family. SLC30A subfamily.</text>
</comment>
<organism evidence="12 13">
    <name type="scientific">Psychroflexus maritimus</name>
    <dbReference type="NCBI Taxonomy" id="2714865"/>
    <lineage>
        <taxon>Bacteria</taxon>
        <taxon>Pseudomonadati</taxon>
        <taxon>Bacteroidota</taxon>
        <taxon>Flavobacteriia</taxon>
        <taxon>Flavobacteriales</taxon>
        <taxon>Flavobacteriaceae</taxon>
        <taxon>Psychroflexus</taxon>
    </lineage>
</organism>
<dbReference type="Gene3D" id="3.30.70.1350">
    <property type="entry name" value="Cation efflux protein, cytoplasmic domain"/>
    <property type="match status" value="1"/>
</dbReference>
<dbReference type="SUPFAM" id="SSF160240">
    <property type="entry name" value="Cation efflux protein cytoplasmic domain-like"/>
    <property type="match status" value="1"/>
</dbReference>
<feature type="transmembrane region" description="Helical" evidence="9">
    <location>
        <begin position="116"/>
        <end position="138"/>
    </location>
</feature>
<evidence type="ECO:0000313" key="13">
    <source>
        <dbReference type="Proteomes" id="UP000643701"/>
    </source>
</evidence>
<evidence type="ECO:0000256" key="6">
    <source>
        <dbReference type="ARBA" id="ARBA00022989"/>
    </source>
</evidence>
<evidence type="ECO:0000259" key="10">
    <source>
        <dbReference type="Pfam" id="PF01545"/>
    </source>
</evidence>
<evidence type="ECO:0000259" key="11">
    <source>
        <dbReference type="Pfam" id="PF16916"/>
    </source>
</evidence>
<comment type="caution">
    <text evidence="12">The sequence shown here is derived from an EMBL/GenBank/DDBJ whole genome shotgun (WGS) entry which is preliminary data.</text>
</comment>
<keyword evidence="4 9" id="KW-0812">Transmembrane</keyword>
<dbReference type="SUPFAM" id="SSF161111">
    <property type="entry name" value="Cation efflux protein transmembrane domain-like"/>
    <property type="match status" value="1"/>
</dbReference>
<dbReference type="InterPro" id="IPR027470">
    <property type="entry name" value="Cation_efflux_CTD"/>
</dbReference>
<sequence>MDEQLVKYKKKKNNLLLTIVLNILITVAQGIGGFISGSLALLSDALHNLSDVISLVISYVAAVFSNKKASQNRTFGYKRAEIIAAFINAVSLIVIAVFLIFEAVERFFIPEIIDASLVIWLSIVAIVGNGVSVLILHTDAKHNMNIRSSYLHLFTDLLGSVAVLVGGLAMKFYQVYWIDGVLTLGIALYLIIVGFSLAKKSYGVLMLFTPKEVDVKSLVKKINQLEKVKHIHHLHIWKLNDDEIHLEAHVDFMEDIKLSEFDEILEKIENVVEEFGVNHTNIQPEYEKPDNKNIIVQD</sequence>
<dbReference type="PANTHER" id="PTHR11562:SF17">
    <property type="entry name" value="RE54080P-RELATED"/>
    <property type="match status" value="1"/>
</dbReference>
<evidence type="ECO:0000256" key="1">
    <source>
        <dbReference type="ARBA" id="ARBA00004141"/>
    </source>
</evidence>
<feature type="transmembrane region" description="Helical" evidence="9">
    <location>
        <begin position="176"/>
        <end position="198"/>
    </location>
</feature>
<keyword evidence="6 9" id="KW-1133">Transmembrane helix</keyword>
<proteinExistence type="inferred from homology"/>
<dbReference type="EMBL" id="JAANAS010000037">
    <property type="protein sequence ID" value="NGZ89434.1"/>
    <property type="molecule type" value="Genomic_DNA"/>
</dbReference>
<name>A0A967E252_9FLAO</name>
<evidence type="ECO:0000256" key="7">
    <source>
        <dbReference type="ARBA" id="ARBA00023065"/>
    </source>
</evidence>
<dbReference type="InterPro" id="IPR036837">
    <property type="entry name" value="Cation_efflux_CTD_sf"/>
</dbReference>
<feature type="transmembrane region" description="Helical" evidence="9">
    <location>
        <begin position="85"/>
        <end position="104"/>
    </location>
</feature>
<evidence type="ECO:0000256" key="8">
    <source>
        <dbReference type="ARBA" id="ARBA00023136"/>
    </source>
</evidence>
<accession>A0A967E252</accession>
<evidence type="ECO:0000256" key="3">
    <source>
        <dbReference type="ARBA" id="ARBA00022448"/>
    </source>
</evidence>
<evidence type="ECO:0000256" key="4">
    <source>
        <dbReference type="ARBA" id="ARBA00022692"/>
    </source>
</evidence>
<dbReference type="NCBIfam" id="TIGR01297">
    <property type="entry name" value="CDF"/>
    <property type="match status" value="1"/>
</dbReference>
<keyword evidence="5" id="KW-0864">Zinc transport</keyword>
<keyword evidence="13" id="KW-1185">Reference proteome</keyword>
<evidence type="ECO:0000313" key="12">
    <source>
        <dbReference type="EMBL" id="NGZ89434.1"/>
    </source>
</evidence>
<dbReference type="InterPro" id="IPR027469">
    <property type="entry name" value="Cation_efflux_TMD_sf"/>
</dbReference>
<reference evidence="12" key="1">
    <citation type="submission" date="2020-03" db="EMBL/GenBank/DDBJ databases">
        <title>Psychroflexus Maritimus sp. nov., isolate from marine sediment.</title>
        <authorList>
            <person name="Zhong Y.-L."/>
        </authorList>
    </citation>
    <scope>NUCLEOTIDE SEQUENCE</scope>
    <source>
        <strain evidence="12">C1</strain>
    </source>
</reference>
<protein>
    <submittedName>
        <fullName evidence="12">Cation transporter</fullName>
    </submittedName>
</protein>
<dbReference type="InterPro" id="IPR058533">
    <property type="entry name" value="Cation_efflux_TM"/>
</dbReference>
<dbReference type="InterPro" id="IPR050681">
    <property type="entry name" value="CDF/SLC30A"/>
</dbReference>
<feature type="transmembrane region" description="Helical" evidence="9">
    <location>
        <begin position="15"/>
        <end position="39"/>
    </location>
</feature>
<keyword evidence="8 9" id="KW-0472">Membrane</keyword>
<dbReference type="Proteomes" id="UP000643701">
    <property type="component" value="Unassembled WGS sequence"/>
</dbReference>
<gene>
    <name evidence="12" type="ORF">G7034_04115</name>
</gene>
<dbReference type="GO" id="GO:0005385">
    <property type="term" value="F:zinc ion transmembrane transporter activity"/>
    <property type="evidence" value="ECO:0007669"/>
    <property type="project" value="TreeGrafter"/>
</dbReference>
<dbReference type="Pfam" id="PF01545">
    <property type="entry name" value="Cation_efflux"/>
    <property type="match status" value="1"/>
</dbReference>
<comment type="subcellular location">
    <subcellularLocation>
        <location evidence="1">Membrane</location>
        <topology evidence="1">Multi-pass membrane protein</topology>
    </subcellularLocation>
</comment>
<feature type="domain" description="Cation efflux protein cytoplasmic" evidence="11">
    <location>
        <begin position="210"/>
        <end position="285"/>
    </location>
</feature>
<feature type="domain" description="Cation efflux protein transmembrane" evidence="10">
    <location>
        <begin position="15"/>
        <end position="206"/>
    </location>
</feature>
<dbReference type="Gene3D" id="1.20.1510.10">
    <property type="entry name" value="Cation efflux protein transmembrane domain"/>
    <property type="match status" value="1"/>
</dbReference>
<dbReference type="Pfam" id="PF16916">
    <property type="entry name" value="ZT_dimer"/>
    <property type="match status" value="1"/>
</dbReference>
<dbReference type="InterPro" id="IPR002524">
    <property type="entry name" value="Cation_efflux"/>
</dbReference>
<dbReference type="GO" id="GO:0005886">
    <property type="term" value="C:plasma membrane"/>
    <property type="evidence" value="ECO:0007669"/>
    <property type="project" value="TreeGrafter"/>
</dbReference>
<dbReference type="AlphaFoldDB" id="A0A967E252"/>